<dbReference type="InterPro" id="IPR036318">
    <property type="entry name" value="FAD-bd_PCMH-like_sf"/>
</dbReference>
<feature type="chain" id="PRO_5025688413" evidence="3">
    <location>
        <begin position="26"/>
        <end position="627"/>
    </location>
</feature>
<keyword evidence="6" id="KW-1185">Reference proteome</keyword>
<evidence type="ECO:0000313" key="6">
    <source>
        <dbReference type="Proteomes" id="UP000799770"/>
    </source>
</evidence>
<gene>
    <name evidence="5" type="ORF">BDV96DRAFT_645083</name>
</gene>
<dbReference type="InterPro" id="IPR050432">
    <property type="entry name" value="FAD-linked_Oxidoreductases_BP"/>
</dbReference>
<dbReference type="PANTHER" id="PTHR13878">
    <property type="entry name" value="GULONOLACTONE OXIDASE"/>
    <property type="match status" value="1"/>
</dbReference>
<dbReference type="InterPro" id="IPR016166">
    <property type="entry name" value="FAD-bd_PCMH"/>
</dbReference>
<dbReference type="Pfam" id="PF08031">
    <property type="entry name" value="BBE"/>
    <property type="match status" value="1"/>
</dbReference>
<evidence type="ECO:0000256" key="3">
    <source>
        <dbReference type="SAM" id="SignalP"/>
    </source>
</evidence>
<organism evidence="5 6">
    <name type="scientific">Lophiotrema nucula</name>
    <dbReference type="NCBI Taxonomy" id="690887"/>
    <lineage>
        <taxon>Eukaryota</taxon>
        <taxon>Fungi</taxon>
        <taxon>Dikarya</taxon>
        <taxon>Ascomycota</taxon>
        <taxon>Pezizomycotina</taxon>
        <taxon>Dothideomycetes</taxon>
        <taxon>Pleosporomycetidae</taxon>
        <taxon>Pleosporales</taxon>
        <taxon>Lophiotremataceae</taxon>
        <taxon>Lophiotrema</taxon>
    </lineage>
</organism>
<proteinExistence type="inferred from homology"/>
<dbReference type="InterPro" id="IPR012951">
    <property type="entry name" value="BBE"/>
</dbReference>
<sequence length="627" mass="68852">MGRRSPRCSSAVFWLTALLAGSSQASPILTAPDLIRLVESKLNGLPSKVVSLFLPESSQPPAGSTSRCKVYPGDANWPSDETWAKLNDVLDGRLLTKPEPQASVCYNGPLYDAEKCANITATWSRSYDHFGDPIEMMSPVAQGMTCLPPNVFDTHNCSRGGFPMYVINATEPKHVQLGVNFARNTGVRLVVKNTGHDFLGKSGGKDALSIWTHHFKSLEYIEDYVDENVGYSGPAFKAGTGVQAFEIYKAAGEKGRTVVGGEGETVGIFGGYIQGGGHSPLTSLYGTGADQVLSYDVVTAAGDFVTANSTSYSDLFWALRGGGGSTFGVVTSVTVKAHPDCTTTASRFSFNSSTIGNETFWAGIRAYVDYFIPNADAGTYSYFTIIPNVWTGVIQFNMSPFFAPNKTLAQTTTLLQPWLTRLGDLGIKVDPNITEFSNFYDAWRSSFPLEVVEKINATTASRLFPRTNFETEEKRDELLDNLRQSTENNRVQVHFNIKAVDPANADNAVNPAWRPNILFAQQAVRWPANGTASEILKIRQEFQTSDMQRWRDISPGAGGYLAEADRLEPNFGQSFWGSNYPRLLRLKAKWDPHDVFFATTSVGSERWKVESIDGLPNENGKLCRVEQ</sequence>
<name>A0A6A5ZEB2_9PLEO</name>
<dbReference type="InterPro" id="IPR006094">
    <property type="entry name" value="Oxid_FAD_bind_N"/>
</dbReference>
<evidence type="ECO:0000256" key="2">
    <source>
        <dbReference type="ARBA" id="ARBA00023002"/>
    </source>
</evidence>
<comment type="similarity">
    <text evidence="1">Belongs to the oxygen-dependent FAD-linked oxidoreductase family.</text>
</comment>
<dbReference type="EMBL" id="ML977320">
    <property type="protein sequence ID" value="KAF2116668.1"/>
    <property type="molecule type" value="Genomic_DNA"/>
</dbReference>
<dbReference type="Pfam" id="PF01565">
    <property type="entry name" value="FAD_binding_4"/>
    <property type="match status" value="1"/>
</dbReference>
<accession>A0A6A5ZEB2</accession>
<dbReference type="AlphaFoldDB" id="A0A6A5ZEB2"/>
<dbReference type="PROSITE" id="PS51387">
    <property type="entry name" value="FAD_PCMH"/>
    <property type="match status" value="1"/>
</dbReference>
<dbReference type="Gene3D" id="3.30.465.10">
    <property type="match status" value="2"/>
</dbReference>
<protein>
    <submittedName>
        <fullName evidence="5">FAD binding domain-containing protein</fullName>
    </submittedName>
</protein>
<feature type="signal peptide" evidence="3">
    <location>
        <begin position="1"/>
        <end position="25"/>
    </location>
</feature>
<dbReference type="SUPFAM" id="SSF56176">
    <property type="entry name" value="FAD-binding/transporter-associated domain-like"/>
    <property type="match status" value="1"/>
</dbReference>
<dbReference type="GO" id="GO:0016491">
    <property type="term" value="F:oxidoreductase activity"/>
    <property type="evidence" value="ECO:0007669"/>
    <property type="project" value="UniProtKB-KW"/>
</dbReference>
<dbReference type="PANTHER" id="PTHR13878:SF91">
    <property type="entry name" value="FAD BINDING DOMAIN PROTEIN (AFU_ORTHOLOGUE AFUA_6G12070)-RELATED"/>
    <property type="match status" value="1"/>
</dbReference>
<dbReference type="GO" id="GO:0071949">
    <property type="term" value="F:FAD binding"/>
    <property type="evidence" value="ECO:0007669"/>
    <property type="project" value="InterPro"/>
</dbReference>
<feature type="domain" description="FAD-binding PCMH-type" evidence="4">
    <location>
        <begin position="159"/>
        <end position="340"/>
    </location>
</feature>
<keyword evidence="3" id="KW-0732">Signal</keyword>
<keyword evidence="2" id="KW-0560">Oxidoreductase</keyword>
<evidence type="ECO:0000259" key="4">
    <source>
        <dbReference type="PROSITE" id="PS51387"/>
    </source>
</evidence>
<dbReference type="OrthoDB" id="9983560at2759"/>
<dbReference type="Proteomes" id="UP000799770">
    <property type="component" value="Unassembled WGS sequence"/>
</dbReference>
<reference evidence="5" key="1">
    <citation type="journal article" date="2020" name="Stud. Mycol.">
        <title>101 Dothideomycetes genomes: a test case for predicting lifestyles and emergence of pathogens.</title>
        <authorList>
            <person name="Haridas S."/>
            <person name="Albert R."/>
            <person name="Binder M."/>
            <person name="Bloem J."/>
            <person name="Labutti K."/>
            <person name="Salamov A."/>
            <person name="Andreopoulos B."/>
            <person name="Baker S."/>
            <person name="Barry K."/>
            <person name="Bills G."/>
            <person name="Bluhm B."/>
            <person name="Cannon C."/>
            <person name="Castanera R."/>
            <person name="Culley D."/>
            <person name="Daum C."/>
            <person name="Ezra D."/>
            <person name="Gonzalez J."/>
            <person name="Henrissat B."/>
            <person name="Kuo A."/>
            <person name="Liang C."/>
            <person name="Lipzen A."/>
            <person name="Lutzoni F."/>
            <person name="Magnuson J."/>
            <person name="Mondo S."/>
            <person name="Nolan M."/>
            <person name="Ohm R."/>
            <person name="Pangilinan J."/>
            <person name="Park H.-J."/>
            <person name="Ramirez L."/>
            <person name="Alfaro M."/>
            <person name="Sun H."/>
            <person name="Tritt A."/>
            <person name="Yoshinaga Y."/>
            <person name="Zwiers L.-H."/>
            <person name="Turgeon B."/>
            <person name="Goodwin S."/>
            <person name="Spatafora J."/>
            <person name="Crous P."/>
            <person name="Grigoriev I."/>
        </authorList>
    </citation>
    <scope>NUCLEOTIDE SEQUENCE</scope>
    <source>
        <strain evidence="5">CBS 627.86</strain>
    </source>
</reference>
<evidence type="ECO:0000313" key="5">
    <source>
        <dbReference type="EMBL" id="KAF2116668.1"/>
    </source>
</evidence>
<evidence type="ECO:0000256" key="1">
    <source>
        <dbReference type="ARBA" id="ARBA00005466"/>
    </source>
</evidence>
<dbReference type="InterPro" id="IPR016169">
    <property type="entry name" value="FAD-bd_PCMH_sub2"/>
</dbReference>